<dbReference type="InterPro" id="IPR002028">
    <property type="entry name" value="Trp_synthase_suA"/>
</dbReference>
<dbReference type="Pfam" id="PF00290">
    <property type="entry name" value="Trp_syntA"/>
    <property type="match status" value="1"/>
</dbReference>
<dbReference type="PANTHER" id="PTHR43406">
    <property type="entry name" value="TRYPTOPHAN SYNTHASE, ALPHA CHAIN"/>
    <property type="match status" value="1"/>
</dbReference>
<dbReference type="AlphaFoldDB" id="B3E780"/>
<dbReference type="UniPathway" id="UPA00035">
    <property type="reaction ID" value="UER00044"/>
</dbReference>
<dbReference type="OrthoDB" id="9804578at2"/>
<proteinExistence type="inferred from homology"/>
<evidence type="ECO:0000256" key="2">
    <source>
        <dbReference type="ARBA" id="ARBA00004733"/>
    </source>
</evidence>
<dbReference type="NCBIfam" id="TIGR00262">
    <property type="entry name" value="trpA"/>
    <property type="match status" value="1"/>
</dbReference>
<keyword evidence="5 9" id="KW-0822">Tryptophan biosynthesis</keyword>
<dbReference type="FunFam" id="3.20.20.70:FF:000037">
    <property type="entry name" value="Tryptophan synthase alpha chain"/>
    <property type="match status" value="1"/>
</dbReference>
<dbReference type="GO" id="GO:0004834">
    <property type="term" value="F:tryptophan synthase activity"/>
    <property type="evidence" value="ECO:0007669"/>
    <property type="project" value="UniProtKB-UniRule"/>
</dbReference>
<dbReference type="KEGG" id="glo:Glov_1238"/>
<dbReference type="eggNOG" id="COG0159">
    <property type="taxonomic scope" value="Bacteria"/>
</dbReference>
<comment type="similarity">
    <text evidence="9 10">Belongs to the TrpA family.</text>
</comment>
<dbReference type="InterPro" id="IPR011060">
    <property type="entry name" value="RibuloseP-bd_barrel"/>
</dbReference>
<evidence type="ECO:0000256" key="4">
    <source>
        <dbReference type="ARBA" id="ARBA00022605"/>
    </source>
</evidence>
<dbReference type="EC" id="4.2.1.20" evidence="9"/>
<keyword evidence="6 9" id="KW-0057">Aromatic amino acid biosynthesis</keyword>
<dbReference type="PROSITE" id="PS00167">
    <property type="entry name" value="TRP_SYNTHASE_ALPHA"/>
    <property type="match status" value="1"/>
</dbReference>
<feature type="active site" description="Proton acceptor" evidence="9">
    <location>
        <position position="50"/>
    </location>
</feature>
<comment type="subunit">
    <text evidence="3 9">Tetramer of two alpha and two beta chains.</text>
</comment>
<evidence type="ECO:0000256" key="8">
    <source>
        <dbReference type="ARBA" id="ARBA00049047"/>
    </source>
</evidence>
<dbReference type="SUPFAM" id="SSF51366">
    <property type="entry name" value="Ribulose-phoshate binding barrel"/>
    <property type="match status" value="1"/>
</dbReference>
<dbReference type="InterPro" id="IPR018204">
    <property type="entry name" value="Trp_synthase_alpha_AS"/>
</dbReference>
<dbReference type="Proteomes" id="UP000002420">
    <property type="component" value="Chromosome"/>
</dbReference>
<dbReference type="HOGENOM" id="CLU_016734_0_2_7"/>
<evidence type="ECO:0000313" key="12">
    <source>
        <dbReference type="Proteomes" id="UP000002420"/>
    </source>
</evidence>
<evidence type="ECO:0000256" key="7">
    <source>
        <dbReference type="ARBA" id="ARBA00023239"/>
    </source>
</evidence>
<dbReference type="STRING" id="398767.Glov_1238"/>
<comment type="function">
    <text evidence="1 9">The alpha subunit is responsible for the aldol cleavage of indoleglycerol phosphate to indole and glyceraldehyde 3-phosphate.</text>
</comment>
<dbReference type="PANTHER" id="PTHR43406:SF1">
    <property type="entry name" value="TRYPTOPHAN SYNTHASE ALPHA CHAIN, CHLOROPLASTIC"/>
    <property type="match status" value="1"/>
</dbReference>
<keyword evidence="7 9" id="KW-0456">Lyase</keyword>
<evidence type="ECO:0000256" key="5">
    <source>
        <dbReference type="ARBA" id="ARBA00022822"/>
    </source>
</evidence>
<evidence type="ECO:0000256" key="10">
    <source>
        <dbReference type="RuleBase" id="RU003662"/>
    </source>
</evidence>
<protein>
    <recommendedName>
        <fullName evidence="9">Tryptophan synthase alpha chain</fullName>
        <ecNumber evidence="9">4.2.1.20</ecNumber>
    </recommendedName>
</protein>
<evidence type="ECO:0000256" key="9">
    <source>
        <dbReference type="HAMAP-Rule" id="MF_00131"/>
    </source>
</evidence>
<accession>B3E780</accession>
<keyword evidence="4 9" id="KW-0028">Amino-acid biosynthesis</keyword>
<evidence type="ECO:0000256" key="6">
    <source>
        <dbReference type="ARBA" id="ARBA00023141"/>
    </source>
</evidence>
<keyword evidence="12" id="KW-1185">Reference proteome</keyword>
<dbReference type="GO" id="GO:0005829">
    <property type="term" value="C:cytosol"/>
    <property type="evidence" value="ECO:0007669"/>
    <property type="project" value="TreeGrafter"/>
</dbReference>
<sequence>MKSRIHNRFTQLHKQGGKALVTFITAGDPDLATTAALLPRMAEAGADIIELGIPFSDPMADGPTIQRASERALAQGVTLEAVLAMVSQVREQVSAPIVLMGYSNPIYSYGWQRFAQDAVQAGIDGLLLVDLPPEEAGELLPAARAAGLEIIFLLTPTSDATRIKQVSRCGSGFLYYVTVTGVTGARQSVSTSLEHELQTVRNTIRLPVVAGFGISTPEQAAQVAAAADGVVVGSAIVKLFEQYQGEPLQTEVTGLIRSLKRAITP</sequence>
<gene>
    <name evidence="9" type="primary">trpA</name>
    <name evidence="11" type="ordered locus">Glov_1238</name>
</gene>
<comment type="catalytic activity">
    <reaction evidence="8 9">
        <text>(1S,2R)-1-C-(indol-3-yl)glycerol 3-phosphate + L-serine = D-glyceraldehyde 3-phosphate + L-tryptophan + H2O</text>
        <dbReference type="Rhea" id="RHEA:10532"/>
        <dbReference type="ChEBI" id="CHEBI:15377"/>
        <dbReference type="ChEBI" id="CHEBI:33384"/>
        <dbReference type="ChEBI" id="CHEBI:57912"/>
        <dbReference type="ChEBI" id="CHEBI:58866"/>
        <dbReference type="ChEBI" id="CHEBI:59776"/>
        <dbReference type="EC" id="4.2.1.20"/>
    </reaction>
</comment>
<dbReference type="InterPro" id="IPR013785">
    <property type="entry name" value="Aldolase_TIM"/>
</dbReference>
<dbReference type="Gene3D" id="3.20.20.70">
    <property type="entry name" value="Aldolase class I"/>
    <property type="match status" value="1"/>
</dbReference>
<reference evidence="11 12" key="1">
    <citation type="submission" date="2008-05" db="EMBL/GenBank/DDBJ databases">
        <title>Complete sequence of chromosome of Geobacter lovleyi SZ.</title>
        <authorList>
            <consortium name="US DOE Joint Genome Institute"/>
            <person name="Lucas S."/>
            <person name="Copeland A."/>
            <person name="Lapidus A."/>
            <person name="Glavina del Rio T."/>
            <person name="Dalin E."/>
            <person name="Tice H."/>
            <person name="Bruce D."/>
            <person name="Goodwin L."/>
            <person name="Pitluck S."/>
            <person name="Chertkov O."/>
            <person name="Meincke L."/>
            <person name="Brettin T."/>
            <person name="Detter J.C."/>
            <person name="Han C."/>
            <person name="Tapia R."/>
            <person name="Kuske C.R."/>
            <person name="Schmutz J."/>
            <person name="Larimer F."/>
            <person name="Land M."/>
            <person name="Hauser L."/>
            <person name="Kyrpides N."/>
            <person name="Mikhailova N."/>
            <person name="Sung Y."/>
            <person name="Fletcher K.E."/>
            <person name="Ritalahti K.M."/>
            <person name="Loeffler F.E."/>
            <person name="Richardson P."/>
        </authorList>
    </citation>
    <scope>NUCLEOTIDE SEQUENCE [LARGE SCALE GENOMIC DNA]</scope>
    <source>
        <strain evidence="12">ATCC BAA-1151 / DSM 17278 / SZ</strain>
    </source>
</reference>
<evidence type="ECO:0000256" key="3">
    <source>
        <dbReference type="ARBA" id="ARBA00011270"/>
    </source>
</evidence>
<comment type="pathway">
    <text evidence="2 9">Amino-acid biosynthesis; L-tryptophan biosynthesis; L-tryptophan from chorismate: step 5/5.</text>
</comment>
<dbReference type="EMBL" id="CP001089">
    <property type="protein sequence ID" value="ACD94960.1"/>
    <property type="molecule type" value="Genomic_DNA"/>
</dbReference>
<dbReference type="CDD" id="cd04724">
    <property type="entry name" value="Tryptophan_synthase_alpha"/>
    <property type="match status" value="1"/>
</dbReference>
<feature type="active site" description="Proton acceptor" evidence="9">
    <location>
        <position position="61"/>
    </location>
</feature>
<dbReference type="RefSeq" id="WP_012469308.1">
    <property type="nucleotide sequence ID" value="NC_010814.1"/>
</dbReference>
<evidence type="ECO:0000256" key="1">
    <source>
        <dbReference type="ARBA" id="ARBA00003365"/>
    </source>
</evidence>
<name>B3E780_TRIL1</name>
<organism evidence="11 12">
    <name type="scientific">Trichlorobacter lovleyi (strain ATCC BAA-1151 / DSM 17278 / SZ)</name>
    <name type="common">Geobacter lovleyi</name>
    <dbReference type="NCBI Taxonomy" id="398767"/>
    <lineage>
        <taxon>Bacteria</taxon>
        <taxon>Pseudomonadati</taxon>
        <taxon>Thermodesulfobacteriota</taxon>
        <taxon>Desulfuromonadia</taxon>
        <taxon>Geobacterales</taxon>
        <taxon>Geobacteraceae</taxon>
        <taxon>Trichlorobacter</taxon>
    </lineage>
</organism>
<dbReference type="HAMAP" id="MF_00131">
    <property type="entry name" value="Trp_synth_alpha"/>
    <property type="match status" value="1"/>
</dbReference>
<evidence type="ECO:0000313" key="11">
    <source>
        <dbReference type="EMBL" id="ACD94960.1"/>
    </source>
</evidence>